<evidence type="ECO:0000313" key="3">
    <source>
        <dbReference type="Proteomes" id="UP000292445"/>
    </source>
</evidence>
<dbReference type="OrthoDB" id="7238323at2"/>
<keyword evidence="1" id="KW-0472">Membrane</keyword>
<organism evidence="2 3">
    <name type="scientific">Pigmentiphaga kullae</name>
    <dbReference type="NCBI Taxonomy" id="151784"/>
    <lineage>
        <taxon>Bacteria</taxon>
        <taxon>Pseudomonadati</taxon>
        <taxon>Pseudomonadota</taxon>
        <taxon>Betaproteobacteria</taxon>
        <taxon>Burkholderiales</taxon>
        <taxon>Alcaligenaceae</taxon>
        <taxon>Pigmentiphaga</taxon>
    </lineage>
</organism>
<protein>
    <submittedName>
        <fullName evidence="2">Putative iron-regulated membrane protein</fullName>
    </submittedName>
</protein>
<keyword evidence="3" id="KW-1185">Reference proteome</keyword>
<accession>A0A4V2F3H7</accession>
<evidence type="ECO:0000313" key="2">
    <source>
        <dbReference type="EMBL" id="RZS84147.1"/>
    </source>
</evidence>
<sequence length="404" mass="44271">MRLRPAIARLHRWIGLVTAGFLLVAGLTGALLAWYDELDALLAPRLLTAHPSPGAAQPLDALALRARVAQAYPHRRVNHVPLSQPPGRSAVFFAAPGPDDTDKPVPPVAQVLVQPYTGQVLGDRVLGQAAPGVRYIMPFIYRLHHSLALGLAGTLMLGAAALLWTVDCFVGLWLTLPAASASPRRAGGMAGKSWLRRWMPAWWVRWQGGSYKLTFDLHRAGGLWVWAALFVFAWSSVAFNLAPAYDAVMARGGLSFQATTRSLPMLAVPQVQPGLSWQQALETGRRLMGQQASSRGFSVHREDLLYYDPRRALFSYYVLSSLDVRERVGRTVVAFDGNTGELRLSWFPTGAANGDTITSWLAGLHMAARWGWPLQALVAMAGVMVAMLSATGVLVWRRKVRVRR</sequence>
<dbReference type="InterPro" id="IPR005625">
    <property type="entry name" value="PepSY-ass_TM"/>
</dbReference>
<name>A0A4V2F3H7_9BURK</name>
<feature type="transmembrane region" description="Helical" evidence="1">
    <location>
        <begin position="12"/>
        <end position="35"/>
    </location>
</feature>
<reference evidence="2 3" key="1">
    <citation type="submission" date="2019-02" db="EMBL/GenBank/DDBJ databases">
        <title>Genomic Encyclopedia of Type Strains, Phase IV (KMG-IV): sequencing the most valuable type-strain genomes for metagenomic binning, comparative biology and taxonomic classification.</title>
        <authorList>
            <person name="Goeker M."/>
        </authorList>
    </citation>
    <scope>NUCLEOTIDE SEQUENCE [LARGE SCALE GENOMIC DNA]</scope>
    <source>
        <strain evidence="2 3">K24</strain>
    </source>
</reference>
<feature type="transmembrane region" description="Helical" evidence="1">
    <location>
        <begin position="374"/>
        <end position="396"/>
    </location>
</feature>
<comment type="caution">
    <text evidence="2">The sequence shown here is derived from an EMBL/GenBank/DDBJ whole genome shotgun (WGS) entry which is preliminary data.</text>
</comment>
<keyword evidence="1" id="KW-0812">Transmembrane</keyword>
<evidence type="ECO:0000256" key="1">
    <source>
        <dbReference type="SAM" id="Phobius"/>
    </source>
</evidence>
<feature type="transmembrane region" description="Helical" evidence="1">
    <location>
        <begin position="147"/>
        <end position="176"/>
    </location>
</feature>
<dbReference type="RefSeq" id="WP_130355539.1">
    <property type="nucleotide sequence ID" value="NZ_SGXC01000001.1"/>
</dbReference>
<dbReference type="AlphaFoldDB" id="A0A4V2F3H7"/>
<keyword evidence="1" id="KW-1133">Transmembrane helix</keyword>
<dbReference type="PANTHER" id="PTHR34219">
    <property type="entry name" value="IRON-REGULATED INNER MEMBRANE PROTEIN-RELATED"/>
    <property type="match status" value="1"/>
</dbReference>
<proteinExistence type="predicted"/>
<dbReference type="Pfam" id="PF03929">
    <property type="entry name" value="PepSY_TM"/>
    <property type="match status" value="1"/>
</dbReference>
<dbReference type="EMBL" id="SGXC01000001">
    <property type="protein sequence ID" value="RZS84147.1"/>
    <property type="molecule type" value="Genomic_DNA"/>
</dbReference>
<dbReference type="Proteomes" id="UP000292445">
    <property type="component" value="Unassembled WGS sequence"/>
</dbReference>
<gene>
    <name evidence="2" type="ORF">EV675_0149</name>
</gene>
<dbReference type="PANTHER" id="PTHR34219:SF5">
    <property type="entry name" value="BLR4505 PROTEIN"/>
    <property type="match status" value="1"/>
</dbReference>
<feature type="transmembrane region" description="Helical" evidence="1">
    <location>
        <begin position="223"/>
        <end position="245"/>
    </location>
</feature>